<protein>
    <recommendedName>
        <fullName evidence="1">Rab-GAP TBC domain-containing protein</fullName>
    </recommendedName>
</protein>
<dbReference type="AlphaFoldDB" id="A0A0B6YF43"/>
<dbReference type="PANTHER" id="PTHR47219">
    <property type="entry name" value="RAB GTPASE-ACTIVATING PROTEIN 1-LIKE"/>
    <property type="match status" value="1"/>
</dbReference>
<reference evidence="2" key="1">
    <citation type="submission" date="2014-12" db="EMBL/GenBank/DDBJ databases">
        <title>Insight into the proteome of Arion vulgaris.</title>
        <authorList>
            <person name="Aradska J."/>
            <person name="Bulat T."/>
            <person name="Smidak R."/>
            <person name="Sarate P."/>
            <person name="Gangsoo J."/>
            <person name="Sialana F."/>
            <person name="Bilban M."/>
            <person name="Lubec G."/>
        </authorList>
    </citation>
    <scope>NUCLEOTIDE SEQUENCE</scope>
    <source>
        <tissue evidence="2">Skin</tissue>
    </source>
</reference>
<evidence type="ECO:0000259" key="1">
    <source>
        <dbReference type="PROSITE" id="PS50086"/>
    </source>
</evidence>
<dbReference type="GO" id="GO:0005096">
    <property type="term" value="F:GTPase activator activity"/>
    <property type="evidence" value="ECO:0007669"/>
    <property type="project" value="TreeGrafter"/>
</dbReference>
<gene>
    <name evidence="2" type="primary">ORF22018</name>
</gene>
<accession>A0A0B6YF43</accession>
<feature type="non-terminal residue" evidence="2">
    <location>
        <position position="1"/>
    </location>
</feature>
<feature type="non-terminal residue" evidence="2">
    <location>
        <position position="190"/>
    </location>
</feature>
<dbReference type="EMBL" id="HACG01007265">
    <property type="protein sequence ID" value="CEK54130.1"/>
    <property type="molecule type" value="Transcribed_RNA"/>
</dbReference>
<dbReference type="PROSITE" id="PS50086">
    <property type="entry name" value="TBC_RABGAP"/>
    <property type="match status" value="1"/>
</dbReference>
<dbReference type="GO" id="GO:0031267">
    <property type="term" value="F:small GTPase binding"/>
    <property type="evidence" value="ECO:0007669"/>
    <property type="project" value="TreeGrafter"/>
</dbReference>
<feature type="domain" description="Rab-GAP TBC" evidence="1">
    <location>
        <begin position="1"/>
        <end position="148"/>
    </location>
</feature>
<dbReference type="Pfam" id="PF00566">
    <property type="entry name" value="RabGAP-TBC"/>
    <property type="match status" value="1"/>
</dbReference>
<dbReference type="Gene3D" id="1.10.472.80">
    <property type="entry name" value="Ypt/Rab-GAP domain of gyp1p, domain 3"/>
    <property type="match status" value="1"/>
</dbReference>
<organism evidence="2">
    <name type="scientific">Arion vulgaris</name>
    <dbReference type="NCBI Taxonomy" id="1028688"/>
    <lineage>
        <taxon>Eukaryota</taxon>
        <taxon>Metazoa</taxon>
        <taxon>Spiralia</taxon>
        <taxon>Lophotrochozoa</taxon>
        <taxon>Mollusca</taxon>
        <taxon>Gastropoda</taxon>
        <taxon>Heterobranchia</taxon>
        <taxon>Euthyneura</taxon>
        <taxon>Panpulmonata</taxon>
        <taxon>Eupulmonata</taxon>
        <taxon>Stylommatophora</taxon>
        <taxon>Helicina</taxon>
        <taxon>Arionoidea</taxon>
        <taxon>Arionidae</taxon>
        <taxon>Arion</taxon>
    </lineage>
</organism>
<dbReference type="InterPro" id="IPR035969">
    <property type="entry name" value="Rab-GAP_TBC_sf"/>
</dbReference>
<name>A0A0B6YF43_9EUPU</name>
<dbReference type="PANTHER" id="PTHR47219:SF20">
    <property type="entry name" value="TBC1 DOMAIN FAMILY MEMBER 2B"/>
    <property type="match status" value="1"/>
</dbReference>
<dbReference type="InterPro" id="IPR000195">
    <property type="entry name" value="Rab-GAP-TBC_dom"/>
</dbReference>
<proteinExistence type="predicted"/>
<dbReference type="SUPFAM" id="SSF47923">
    <property type="entry name" value="Ypt/Rab-GAP domain of gyp1p"/>
    <property type="match status" value="2"/>
</dbReference>
<dbReference type="InterPro" id="IPR050302">
    <property type="entry name" value="Rab_GAP_TBC_domain"/>
</dbReference>
<evidence type="ECO:0000313" key="2">
    <source>
        <dbReference type="EMBL" id="CEK54130.1"/>
    </source>
</evidence>
<sequence length="190" mass="21882">SNECWILPSLVDPDNSHSYFLTAGGMEHAKTVVNLISHLHPDITYCPVLYPMSCLFLHYMSPEACFNCLQALLASTKFCYFTQTKVKTEATKYVLRDLAKKYAKPAYDLMTRSGESVEVIFGNWTRWIFRDLPFQYLVRIVDSFLLEGYKIFYRISLAIVILFAKGYRNHNSPKTDIVADISKFCTNMSI</sequence>